<dbReference type="RefSeq" id="WP_123685643.1">
    <property type="nucleotide sequence ID" value="NZ_RKHY01000001.1"/>
</dbReference>
<dbReference type="PANTHER" id="PTHR43163:SF6">
    <property type="entry name" value="DIPEPTIDE TRANSPORT SYSTEM PERMEASE PROTEIN DPPB-RELATED"/>
    <property type="match status" value="1"/>
</dbReference>
<gene>
    <name evidence="9" type="ORF">EDD35_5772</name>
</gene>
<evidence type="ECO:0000313" key="9">
    <source>
        <dbReference type="EMBL" id="ROS43361.1"/>
    </source>
</evidence>
<feature type="transmembrane region" description="Helical" evidence="7">
    <location>
        <begin position="134"/>
        <end position="156"/>
    </location>
</feature>
<dbReference type="Pfam" id="PF00528">
    <property type="entry name" value="BPD_transp_1"/>
    <property type="match status" value="1"/>
</dbReference>
<reference evidence="9 10" key="1">
    <citation type="submission" date="2018-11" db="EMBL/GenBank/DDBJ databases">
        <title>Sequencing the genomes of 1000 actinobacteria strains.</title>
        <authorList>
            <person name="Klenk H.-P."/>
        </authorList>
    </citation>
    <scope>NUCLEOTIDE SEQUENCE [LARGE SCALE GENOMIC DNA]</scope>
    <source>
        <strain evidence="9 10">DSM 44348</strain>
    </source>
</reference>
<feature type="transmembrane region" description="Helical" evidence="7">
    <location>
        <begin position="280"/>
        <end position="306"/>
    </location>
</feature>
<dbReference type="GO" id="GO:0005886">
    <property type="term" value="C:plasma membrane"/>
    <property type="evidence" value="ECO:0007669"/>
    <property type="project" value="UniProtKB-SubCell"/>
</dbReference>
<dbReference type="AlphaFoldDB" id="A0A3N2H398"/>
<sequence>MTRLVLRRLTIAVPLVFIVSVLTFVLESLAPGDTARTILGTNYTPEGYAQLHEKLGLGDPVLVQYWHWLTDAVRGDLGVSPISGLSVGSEIVNRMGVTLSLIVGTTLVSALLGVALGVLSAVRGGRLGKAIDVFSLLGFALPNFWLGLVLITGLAVTVRLFPATGYVPLTASPSEWVASLVLPVITLALGGAAAVAKQTRDSMSDALDAEYVYVLRANGASERSLVLRHALRNAAIPVVTVVGLLFVGLLNSTVLVEGVFAMPGLGGLAVQATTQHDLPMIQGVAVTFTIVVVIVNLLVDLLYGWLNPKVRVR</sequence>
<dbReference type="Proteomes" id="UP000274843">
    <property type="component" value="Unassembled WGS sequence"/>
</dbReference>
<accession>A0A3N2H398</accession>
<dbReference type="InterPro" id="IPR000515">
    <property type="entry name" value="MetI-like"/>
</dbReference>
<evidence type="ECO:0000256" key="2">
    <source>
        <dbReference type="ARBA" id="ARBA00022448"/>
    </source>
</evidence>
<name>A0A3N2H398_9PSEU</name>
<evidence type="ECO:0000256" key="5">
    <source>
        <dbReference type="ARBA" id="ARBA00022989"/>
    </source>
</evidence>
<comment type="similarity">
    <text evidence="7">Belongs to the binding-protein-dependent transport system permease family.</text>
</comment>
<dbReference type="InterPro" id="IPR045621">
    <property type="entry name" value="BPD_transp_1_N"/>
</dbReference>
<evidence type="ECO:0000259" key="8">
    <source>
        <dbReference type="PROSITE" id="PS50928"/>
    </source>
</evidence>
<keyword evidence="2 7" id="KW-0813">Transport</keyword>
<dbReference type="GeneID" id="301847053"/>
<feature type="transmembrane region" description="Helical" evidence="7">
    <location>
        <begin position="234"/>
        <end position="260"/>
    </location>
</feature>
<dbReference type="GO" id="GO:0055085">
    <property type="term" value="P:transmembrane transport"/>
    <property type="evidence" value="ECO:0007669"/>
    <property type="project" value="InterPro"/>
</dbReference>
<dbReference type="SUPFAM" id="SSF161098">
    <property type="entry name" value="MetI-like"/>
    <property type="match status" value="1"/>
</dbReference>
<dbReference type="PANTHER" id="PTHR43163">
    <property type="entry name" value="DIPEPTIDE TRANSPORT SYSTEM PERMEASE PROTEIN DPPB-RELATED"/>
    <property type="match status" value="1"/>
</dbReference>
<evidence type="ECO:0000256" key="6">
    <source>
        <dbReference type="ARBA" id="ARBA00023136"/>
    </source>
</evidence>
<feature type="transmembrane region" description="Helical" evidence="7">
    <location>
        <begin position="99"/>
        <end position="122"/>
    </location>
</feature>
<dbReference type="CDD" id="cd06261">
    <property type="entry name" value="TM_PBP2"/>
    <property type="match status" value="1"/>
</dbReference>
<dbReference type="EMBL" id="RKHY01000001">
    <property type="protein sequence ID" value="ROS43361.1"/>
    <property type="molecule type" value="Genomic_DNA"/>
</dbReference>
<dbReference type="Pfam" id="PF19300">
    <property type="entry name" value="BPD_transp_1_N"/>
    <property type="match status" value="1"/>
</dbReference>
<keyword evidence="10" id="KW-1185">Reference proteome</keyword>
<keyword evidence="5 7" id="KW-1133">Transmembrane helix</keyword>
<comment type="caution">
    <text evidence="9">The sequence shown here is derived from an EMBL/GenBank/DDBJ whole genome shotgun (WGS) entry which is preliminary data.</text>
</comment>
<feature type="transmembrane region" description="Helical" evidence="7">
    <location>
        <begin position="176"/>
        <end position="196"/>
    </location>
</feature>
<comment type="subcellular location">
    <subcellularLocation>
        <location evidence="1 7">Cell membrane</location>
        <topology evidence="1 7">Multi-pass membrane protein</topology>
    </subcellularLocation>
</comment>
<evidence type="ECO:0000256" key="7">
    <source>
        <dbReference type="RuleBase" id="RU363032"/>
    </source>
</evidence>
<feature type="transmembrane region" description="Helical" evidence="7">
    <location>
        <begin position="9"/>
        <end position="26"/>
    </location>
</feature>
<proteinExistence type="inferred from homology"/>
<dbReference type="Gene3D" id="1.10.3720.10">
    <property type="entry name" value="MetI-like"/>
    <property type="match status" value="1"/>
</dbReference>
<feature type="domain" description="ABC transmembrane type-1" evidence="8">
    <location>
        <begin position="95"/>
        <end position="303"/>
    </location>
</feature>
<keyword evidence="4 7" id="KW-0812">Transmembrane</keyword>
<evidence type="ECO:0000256" key="4">
    <source>
        <dbReference type="ARBA" id="ARBA00022692"/>
    </source>
</evidence>
<dbReference type="PROSITE" id="PS50928">
    <property type="entry name" value="ABC_TM1"/>
    <property type="match status" value="1"/>
</dbReference>
<dbReference type="InterPro" id="IPR035906">
    <property type="entry name" value="MetI-like_sf"/>
</dbReference>
<keyword evidence="3" id="KW-1003">Cell membrane</keyword>
<evidence type="ECO:0000313" key="10">
    <source>
        <dbReference type="Proteomes" id="UP000274843"/>
    </source>
</evidence>
<evidence type="ECO:0000256" key="3">
    <source>
        <dbReference type="ARBA" id="ARBA00022475"/>
    </source>
</evidence>
<organism evidence="9 10">
    <name type="scientific">Amycolatopsis thermoflava</name>
    <dbReference type="NCBI Taxonomy" id="84480"/>
    <lineage>
        <taxon>Bacteria</taxon>
        <taxon>Bacillati</taxon>
        <taxon>Actinomycetota</taxon>
        <taxon>Actinomycetes</taxon>
        <taxon>Pseudonocardiales</taxon>
        <taxon>Pseudonocardiaceae</taxon>
        <taxon>Amycolatopsis</taxon>
        <taxon>Amycolatopsis methanolica group</taxon>
    </lineage>
</organism>
<protein>
    <submittedName>
        <fullName evidence="9">Peptide/nickel transport system permease protein</fullName>
    </submittedName>
</protein>
<keyword evidence="6 7" id="KW-0472">Membrane</keyword>
<evidence type="ECO:0000256" key="1">
    <source>
        <dbReference type="ARBA" id="ARBA00004651"/>
    </source>
</evidence>